<dbReference type="Gene3D" id="2.60.120.330">
    <property type="entry name" value="B-lactam Antibiotic, Isopenicillin N Synthase, Chain"/>
    <property type="match status" value="1"/>
</dbReference>
<proteinExistence type="predicted"/>
<comment type="caution">
    <text evidence="3">The sequence shown here is derived from an EMBL/GenBank/DDBJ whole genome shotgun (WGS) entry which is preliminary data.</text>
</comment>
<accession>A0A835LEI4</accession>
<evidence type="ECO:0000313" key="3">
    <source>
        <dbReference type="EMBL" id="KAF9588894.1"/>
    </source>
</evidence>
<feature type="region of interest" description="Disordered" evidence="1">
    <location>
        <begin position="1"/>
        <end position="27"/>
    </location>
</feature>
<dbReference type="EMBL" id="JADFTS010000009">
    <property type="protein sequence ID" value="KAF9588894.1"/>
    <property type="molecule type" value="Genomic_DNA"/>
</dbReference>
<evidence type="ECO:0000259" key="2">
    <source>
        <dbReference type="Pfam" id="PF03171"/>
    </source>
</evidence>
<dbReference type="Proteomes" id="UP000631114">
    <property type="component" value="Unassembled WGS sequence"/>
</dbReference>
<organism evidence="3 4">
    <name type="scientific">Coptis chinensis</name>
    <dbReference type="NCBI Taxonomy" id="261450"/>
    <lineage>
        <taxon>Eukaryota</taxon>
        <taxon>Viridiplantae</taxon>
        <taxon>Streptophyta</taxon>
        <taxon>Embryophyta</taxon>
        <taxon>Tracheophyta</taxon>
        <taxon>Spermatophyta</taxon>
        <taxon>Magnoliopsida</taxon>
        <taxon>Ranunculales</taxon>
        <taxon>Ranunculaceae</taxon>
        <taxon>Coptidoideae</taxon>
        <taxon>Coptis</taxon>
    </lineage>
</organism>
<dbReference type="InterPro" id="IPR044861">
    <property type="entry name" value="IPNS-like_FE2OG_OXY"/>
</dbReference>
<name>A0A835LEI4_9MAGN</name>
<dbReference type="OrthoDB" id="288590at2759"/>
<dbReference type="AlphaFoldDB" id="A0A835LEI4"/>
<keyword evidence="4" id="KW-1185">Reference proteome</keyword>
<dbReference type="Pfam" id="PF03171">
    <property type="entry name" value="2OG-FeII_Oxy"/>
    <property type="match status" value="1"/>
</dbReference>
<dbReference type="SUPFAM" id="SSF51197">
    <property type="entry name" value="Clavaminate synthase-like"/>
    <property type="match status" value="1"/>
</dbReference>
<protein>
    <recommendedName>
        <fullName evidence="2">Isopenicillin N synthase-like Fe(2+) 2OG dioxygenase domain-containing protein</fullName>
    </recommendedName>
</protein>
<feature type="domain" description="Isopenicillin N synthase-like Fe(2+) 2OG dioxygenase" evidence="2">
    <location>
        <begin position="35"/>
        <end position="67"/>
    </location>
</feature>
<evidence type="ECO:0000256" key="1">
    <source>
        <dbReference type="SAM" id="MobiDB-lite"/>
    </source>
</evidence>
<dbReference type="InterPro" id="IPR027443">
    <property type="entry name" value="IPNS-like_sf"/>
</dbReference>
<gene>
    <name evidence="3" type="ORF">IFM89_016857</name>
</gene>
<sequence>MAGRPSLSWSLNHRSHERSRTHSGGLDRCGRPVLMQLVSNNKLKSSEHRVLAKKEGPRISVACFFRPDLQSTMLIGPIKELQSEQNPPLYRETTVRDYAAYFFAKGLDGEPALTHFLL</sequence>
<evidence type="ECO:0000313" key="4">
    <source>
        <dbReference type="Proteomes" id="UP000631114"/>
    </source>
</evidence>
<reference evidence="3 4" key="1">
    <citation type="submission" date="2020-10" db="EMBL/GenBank/DDBJ databases">
        <title>The Coptis chinensis genome and diversification of protoberbering-type alkaloids.</title>
        <authorList>
            <person name="Wang B."/>
            <person name="Shu S."/>
            <person name="Song C."/>
            <person name="Liu Y."/>
        </authorList>
    </citation>
    <scope>NUCLEOTIDE SEQUENCE [LARGE SCALE GENOMIC DNA]</scope>
    <source>
        <strain evidence="3">HL-2020</strain>
        <tissue evidence="3">Leaf</tissue>
    </source>
</reference>